<name>A0ABP0PXU7_9DINO</name>
<keyword evidence="7" id="KW-1185">Reference proteome</keyword>
<dbReference type="InterPro" id="IPR018506">
    <property type="entry name" value="Cyt_B5_heme-BS"/>
</dbReference>
<organism evidence="6 7">
    <name type="scientific">Durusdinium trenchii</name>
    <dbReference type="NCBI Taxonomy" id="1381693"/>
    <lineage>
        <taxon>Eukaryota</taxon>
        <taxon>Sar</taxon>
        <taxon>Alveolata</taxon>
        <taxon>Dinophyceae</taxon>
        <taxon>Suessiales</taxon>
        <taxon>Symbiodiniaceae</taxon>
        <taxon>Durusdinium</taxon>
    </lineage>
</organism>
<feature type="domain" description="Cytochrome b5 heme-binding" evidence="5">
    <location>
        <begin position="181"/>
        <end position="219"/>
    </location>
</feature>
<keyword evidence="1" id="KW-0349">Heme</keyword>
<dbReference type="InterPro" id="IPR001199">
    <property type="entry name" value="Cyt_B5-like_heme/steroid-bd"/>
</dbReference>
<proteinExistence type="predicted"/>
<comment type="caution">
    <text evidence="6">The sequence shown here is derived from an EMBL/GenBank/DDBJ whole genome shotgun (WGS) entry which is preliminary data.</text>
</comment>
<dbReference type="SUPFAM" id="SSF55856">
    <property type="entry name" value="Cytochrome b5-like heme/steroid binding domain"/>
    <property type="match status" value="1"/>
</dbReference>
<accession>A0ABP0PXU7</accession>
<keyword evidence="3" id="KW-0408">Iron</keyword>
<dbReference type="Gene3D" id="3.10.120.10">
    <property type="entry name" value="Cytochrome b5-like heme/steroid binding domain"/>
    <property type="match status" value="1"/>
</dbReference>
<dbReference type="PROSITE" id="PS00191">
    <property type="entry name" value="CYTOCHROME_B5_1"/>
    <property type="match status" value="1"/>
</dbReference>
<dbReference type="InterPro" id="IPR036400">
    <property type="entry name" value="Cyt_B5-like_heme/steroid_sf"/>
</dbReference>
<dbReference type="EMBL" id="CAXAMM010038784">
    <property type="protein sequence ID" value="CAK9080845.1"/>
    <property type="molecule type" value="Genomic_DNA"/>
</dbReference>
<reference evidence="6 7" key="1">
    <citation type="submission" date="2024-02" db="EMBL/GenBank/DDBJ databases">
        <authorList>
            <person name="Chen Y."/>
            <person name="Shah S."/>
            <person name="Dougan E. K."/>
            <person name="Thang M."/>
            <person name="Chan C."/>
        </authorList>
    </citation>
    <scope>NUCLEOTIDE SEQUENCE [LARGE SCALE GENOMIC DNA]</scope>
</reference>
<evidence type="ECO:0000259" key="5">
    <source>
        <dbReference type="Pfam" id="PF00173"/>
    </source>
</evidence>
<dbReference type="Proteomes" id="UP001642464">
    <property type="component" value="Unassembled WGS sequence"/>
</dbReference>
<evidence type="ECO:0000313" key="7">
    <source>
        <dbReference type="Proteomes" id="UP001642464"/>
    </source>
</evidence>
<evidence type="ECO:0000256" key="2">
    <source>
        <dbReference type="ARBA" id="ARBA00022723"/>
    </source>
</evidence>
<evidence type="ECO:0000256" key="3">
    <source>
        <dbReference type="ARBA" id="ARBA00023004"/>
    </source>
</evidence>
<feature type="compositionally biased region" description="Low complexity" evidence="4">
    <location>
        <begin position="10"/>
        <end position="22"/>
    </location>
</feature>
<sequence>MALSRASGLARGPVRVTRTTPAPTGFSPTFPWDALRKVQLLAHRRKVQGLSLRGRAFHLTTPAVRDIGGASICIRLEEKDAAEGEAAHLVALREGGYLLGLQGPSAGVFLPAVAGVPCREGLDRSGQSRIGLAECMVFGRPLVTEEDLAGEGQATFLHEHALEGWCPLGSTLEVVVLARVTDFFLGEHPGGKKSIMMFAGKDATEEFDMLHDRKVIKKYGLDEGTVVLKGTIKK</sequence>
<dbReference type="Pfam" id="PF00173">
    <property type="entry name" value="Cyt-b5"/>
    <property type="match status" value="1"/>
</dbReference>
<protein>
    <recommendedName>
        <fullName evidence="5">Cytochrome b5 heme-binding domain-containing protein</fullName>
    </recommendedName>
</protein>
<keyword evidence="2" id="KW-0479">Metal-binding</keyword>
<evidence type="ECO:0000256" key="4">
    <source>
        <dbReference type="SAM" id="MobiDB-lite"/>
    </source>
</evidence>
<evidence type="ECO:0000256" key="1">
    <source>
        <dbReference type="ARBA" id="ARBA00022617"/>
    </source>
</evidence>
<gene>
    <name evidence="6" type="ORF">SCF082_LOCUS38516</name>
</gene>
<feature type="region of interest" description="Disordered" evidence="4">
    <location>
        <begin position="1"/>
        <end position="22"/>
    </location>
</feature>
<evidence type="ECO:0000313" key="6">
    <source>
        <dbReference type="EMBL" id="CAK9080845.1"/>
    </source>
</evidence>